<dbReference type="Proteomes" id="UP000289411">
    <property type="component" value="Unassembled WGS sequence"/>
</dbReference>
<dbReference type="EMBL" id="QYBC01000044">
    <property type="protein sequence ID" value="RYB01381.1"/>
    <property type="molecule type" value="Genomic_DNA"/>
</dbReference>
<sequence>MARRSTNRKAARRAERTQEAAEIERRLAPLKKRLAGQDLVDGMVGALKDHQDARAERVRTKMLRQATRRWRSARARGQNMGPDPRLVLKRAA</sequence>
<evidence type="ECO:0000256" key="1">
    <source>
        <dbReference type="SAM" id="MobiDB-lite"/>
    </source>
</evidence>
<dbReference type="AlphaFoldDB" id="A0A4Q2R648"/>
<comment type="caution">
    <text evidence="2">The sequence shown here is derived from an EMBL/GenBank/DDBJ whole genome shotgun (WGS) entry which is preliminary data.</text>
</comment>
<evidence type="ECO:0000313" key="2">
    <source>
        <dbReference type="EMBL" id="RYB01381.1"/>
    </source>
</evidence>
<feature type="region of interest" description="Disordered" evidence="1">
    <location>
        <begin position="1"/>
        <end position="20"/>
    </location>
</feature>
<feature type="region of interest" description="Disordered" evidence="1">
    <location>
        <begin position="64"/>
        <end position="92"/>
    </location>
</feature>
<reference evidence="2 3" key="2">
    <citation type="submission" date="2019-02" db="EMBL/GenBank/DDBJ databases">
        <title>'Lichenibacterium ramalinii' gen. nov. sp. nov., 'Lichenibacterium minor' gen. nov. sp. nov.</title>
        <authorList>
            <person name="Pankratov T."/>
        </authorList>
    </citation>
    <scope>NUCLEOTIDE SEQUENCE [LARGE SCALE GENOMIC DNA]</scope>
    <source>
        <strain evidence="2 3">RmlP001</strain>
    </source>
</reference>
<feature type="compositionally biased region" description="Basic residues" evidence="1">
    <location>
        <begin position="64"/>
        <end position="74"/>
    </location>
</feature>
<accession>A0A4Q2R648</accession>
<proteinExistence type="predicted"/>
<evidence type="ECO:0000313" key="3">
    <source>
        <dbReference type="Proteomes" id="UP000289411"/>
    </source>
</evidence>
<gene>
    <name evidence="2" type="ORF">D3272_26470</name>
</gene>
<protein>
    <submittedName>
        <fullName evidence="2">Uncharacterized protein</fullName>
    </submittedName>
</protein>
<organism evidence="2 3">
    <name type="scientific">Lichenibacterium ramalinae</name>
    <dbReference type="NCBI Taxonomy" id="2316527"/>
    <lineage>
        <taxon>Bacteria</taxon>
        <taxon>Pseudomonadati</taxon>
        <taxon>Pseudomonadota</taxon>
        <taxon>Alphaproteobacteria</taxon>
        <taxon>Hyphomicrobiales</taxon>
        <taxon>Lichenihabitantaceae</taxon>
        <taxon>Lichenibacterium</taxon>
    </lineage>
</organism>
<reference evidence="2 3" key="1">
    <citation type="submission" date="2018-09" db="EMBL/GenBank/DDBJ databases">
        <authorList>
            <person name="Grouzdev D.S."/>
            <person name="Krutkina M.S."/>
        </authorList>
    </citation>
    <scope>NUCLEOTIDE SEQUENCE [LARGE SCALE GENOMIC DNA]</scope>
    <source>
        <strain evidence="2 3">RmlP001</strain>
    </source>
</reference>
<feature type="compositionally biased region" description="Basic residues" evidence="1">
    <location>
        <begin position="1"/>
        <end position="11"/>
    </location>
</feature>
<name>A0A4Q2R648_9HYPH</name>
<keyword evidence="3" id="KW-1185">Reference proteome</keyword>